<dbReference type="EMBL" id="ML210173">
    <property type="protein sequence ID" value="TFK26589.1"/>
    <property type="molecule type" value="Genomic_DNA"/>
</dbReference>
<dbReference type="Pfam" id="PF06413">
    <property type="entry name" value="Neugrin"/>
    <property type="match status" value="1"/>
</dbReference>
<name>A0A5C3L0Y4_COPMA</name>
<feature type="region of interest" description="Disordered" evidence="4">
    <location>
        <begin position="151"/>
        <end position="206"/>
    </location>
</feature>
<dbReference type="GO" id="GO:0005634">
    <property type="term" value="C:nucleus"/>
    <property type="evidence" value="ECO:0007669"/>
    <property type="project" value="TreeGrafter"/>
</dbReference>
<evidence type="ECO:0000256" key="1">
    <source>
        <dbReference type="ARBA" id="ARBA00003548"/>
    </source>
</evidence>
<reference evidence="5 6" key="1">
    <citation type="journal article" date="2019" name="Nat. Ecol. Evol.">
        <title>Megaphylogeny resolves global patterns of mushroom evolution.</title>
        <authorList>
            <person name="Varga T."/>
            <person name="Krizsan K."/>
            <person name="Foldi C."/>
            <person name="Dima B."/>
            <person name="Sanchez-Garcia M."/>
            <person name="Sanchez-Ramirez S."/>
            <person name="Szollosi G.J."/>
            <person name="Szarkandi J.G."/>
            <person name="Papp V."/>
            <person name="Albert L."/>
            <person name="Andreopoulos W."/>
            <person name="Angelini C."/>
            <person name="Antonin V."/>
            <person name="Barry K.W."/>
            <person name="Bougher N.L."/>
            <person name="Buchanan P."/>
            <person name="Buyck B."/>
            <person name="Bense V."/>
            <person name="Catcheside P."/>
            <person name="Chovatia M."/>
            <person name="Cooper J."/>
            <person name="Damon W."/>
            <person name="Desjardin D."/>
            <person name="Finy P."/>
            <person name="Geml J."/>
            <person name="Haridas S."/>
            <person name="Hughes K."/>
            <person name="Justo A."/>
            <person name="Karasinski D."/>
            <person name="Kautmanova I."/>
            <person name="Kiss B."/>
            <person name="Kocsube S."/>
            <person name="Kotiranta H."/>
            <person name="LaButti K.M."/>
            <person name="Lechner B.E."/>
            <person name="Liimatainen K."/>
            <person name="Lipzen A."/>
            <person name="Lukacs Z."/>
            <person name="Mihaltcheva S."/>
            <person name="Morgado L.N."/>
            <person name="Niskanen T."/>
            <person name="Noordeloos M.E."/>
            <person name="Ohm R.A."/>
            <person name="Ortiz-Santana B."/>
            <person name="Ovrebo C."/>
            <person name="Racz N."/>
            <person name="Riley R."/>
            <person name="Savchenko A."/>
            <person name="Shiryaev A."/>
            <person name="Soop K."/>
            <person name="Spirin V."/>
            <person name="Szebenyi C."/>
            <person name="Tomsovsky M."/>
            <person name="Tulloss R.E."/>
            <person name="Uehling J."/>
            <person name="Grigoriev I.V."/>
            <person name="Vagvolgyi C."/>
            <person name="Papp T."/>
            <person name="Martin F.M."/>
            <person name="Miettinen O."/>
            <person name="Hibbett D.S."/>
            <person name="Nagy L.G."/>
        </authorList>
    </citation>
    <scope>NUCLEOTIDE SEQUENCE [LARGE SCALE GENOMIC DNA]</scope>
    <source>
        <strain evidence="5 6">CBS 121175</strain>
    </source>
</reference>
<accession>A0A5C3L0Y4</accession>
<evidence type="ECO:0000313" key="5">
    <source>
        <dbReference type="EMBL" id="TFK26589.1"/>
    </source>
</evidence>
<evidence type="ECO:0000256" key="2">
    <source>
        <dbReference type="ARBA" id="ARBA00010895"/>
    </source>
</evidence>
<feature type="compositionally biased region" description="Basic and acidic residues" evidence="4">
    <location>
        <begin position="151"/>
        <end position="182"/>
    </location>
</feature>
<dbReference type="STRING" id="230819.A0A5C3L0Y4"/>
<sequence>MASLFSNIFNVRGLCMRGQLSSLYSSRGTLRHFGTPAARRPRSILDDDNADVDLSEDSELVDGARPGTAPAHLRRPAETSTPMEWRRHRESIKQQFPDGWSPPRKISREAMHGIRQLNKLEPEKFTTSLLADKFRISPEAVRRILKSRWEPSKERREKMVAKERKERAEKMLQSRIKEREEAAPAIEQLRPKEPFRRPKNDRLTLQ</sequence>
<feature type="region of interest" description="Disordered" evidence="4">
    <location>
        <begin position="60"/>
        <end position="86"/>
    </location>
</feature>
<feature type="compositionally biased region" description="Basic and acidic residues" evidence="4">
    <location>
        <begin position="189"/>
        <end position="206"/>
    </location>
</feature>
<evidence type="ECO:0000256" key="4">
    <source>
        <dbReference type="SAM" id="MobiDB-lite"/>
    </source>
</evidence>
<dbReference type="AlphaFoldDB" id="A0A5C3L0Y4"/>
<protein>
    <recommendedName>
        <fullName evidence="3">Required for respiratory growth protein 9, mitochondrial</fullName>
    </recommendedName>
</protein>
<dbReference type="InterPro" id="IPR010487">
    <property type="entry name" value="NGRN/Rrg9"/>
</dbReference>
<proteinExistence type="inferred from homology"/>
<keyword evidence="6" id="KW-1185">Reference proteome</keyword>
<evidence type="ECO:0000256" key="3">
    <source>
        <dbReference type="ARBA" id="ARBA00013566"/>
    </source>
</evidence>
<dbReference type="OrthoDB" id="5578174at2759"/>
<dbReference type="Proteomes" id="UP000307440">
    <property type="component" value="Unassembled WGS sequence"/>
</dbReference>
<evidence type="ECO:0000313" key="6">
    <source>
        <dbReference type="Proteomes" id="UP000307440"/>
    </source>
</evidence>
<dbReference type="PANTHER" id="PTHR13475">
    <property type="entry name" value="NEUGRIN"/>
    <property type="match status" value="1"/>
</dbReference>
<dbReference type="PANTHER" id="PTHR13475:SF3">
    <property type="entry name" value="NEUGRIN"/>
    <property type="match status" value="1"/>
</dbReference>
<comment type="function">
    <text evidence="1">Required for respiratory activity and maintenance and expression of the mitochondrial genome.</text>
</comment>
<organism evidence="5 6">
    <name type="scientific">Coprinopsis marcescibilis</name>
    <name type="common">Agaric fungus</name>
    <name type="synonym">Psathyrella marcescibilis</name>
    <dbReference type="NCBI Taxonomy" id="230819"/>
    <lineage>
        <taxon>Eukaryota</taxon>
        <taxon>Fungi</taxon>
        <taxon>Dikarya</taxon>
        <taxon>Basidiomycota</taxon>
        <taxon>Agaricomycotina</taxon>
        <taxon>Agaricomycetes</taxon>
        <taxon>Agaricomycetidae</taxon>
        <taxon>Agaricales</taxon>
        <taxon>Agaricineae</taxon>
        <taxon>Psathyrellaceae</taxon>
        <taxon>Coprinopsis</taxon>
    </lineage>
</organism>
<gene>
    <name evidence="5" type="ORF">FA15DRAFT_754931</name>
</gene>
<comment type="similarity">
    <text evidence="2">Belongs to the RRG9 family.</text>
</comment>